<reference evidence="1 2" key="1">
    <citation type="submission" date="2018-04" db="EMBL/GenBank/DDBJ databases">
        <title>Pseudomonas sp. nov., isolated from mangrove soil.</title>
        <authorList>
            <person name="Chen C."/>
        </authorList>
    </citation>
    <scope>NUCLEOTIDE SEQUENCE [LARGE SCALE GENOMIC DNA]</scope>
    <source>
        <strain evidence="1 2">TC-11</strain>
    </source>
</reference>
<evidence type="ECO:0000313" key="2">
    <source>
        <dbReference type="Proteomes" id="UP000244064"/>
    </source>
</evidence>
<protein>
    <recommendedName>
        <fullName evidence="3">DUF3616 domain-containing protein</fullName>
    </recommendedName>
</protein>
<comment type="caution">
    <text evidence="1">The sequence shown here is derived from an EMBL/GenBank/DDBJ whole genome shotgun (WGS) entry which is preliminary data.</text>
</comment>
<evidence type="ECO:0008006" key="3">
    <source>
        <dbReference type="Google" id="ProtNLM"/>
    </source>
</evidence>
<keyword evidence="2" id="KW-1185">Reference proteome</keyword>
<dbReference type="EMBL" id="QASN01000021">
    <property type="protein sequence ID" value="PTU73025.1"/>
    <property type="molecule type" value="Genomic_DNA"/>
</dbReference>
<proteinExistence type="predicted"/>
<dbReference type="AlphaFoldDB" id="A0A2T5P5Q5"/>
<name>A0A2T5P5Q5_9PSED</name>
<dbReference type="Proteomes" id="UP000244064">
    <property type="component" value="Unassembled WGS sequence"/>
</dbReference>
<dbReference type="RefSeq" id="WP_108108794.1">
    <property type="nucleotide sequence ID" value="NZ_QASN01000021.1"/>
</dbReference>
<sequence>MIAARASLCGQLRLSAASALVLCRDSLWTVADDCLDLHRYDLDGHWLGQWSLVPGVLPEDPVERKACKADFEAMALLPDGALLVLGSGSTARRRRGALFGEDQQVRPIDASGLYRVLGERFQELNIEGAVVRGEQLLLAQRGNGKGGENALVLLQLQRVLADLGAGRLDAEALLEIRPVQLGELAGVPLGLTDLTLGRNGRLYYSAAAEATDSSYLDGDCLGSVIGWLDDALLPQAQRLLEPVVKIEGLCALADGNLLLVADADDPAVPAPLFRLDGAWLEEDPAADL</sequence>
<dbReference type="InterPro" id="IPR053851">
    <property type="entry name" value="DUF6929"/>
</dbReference>
<organism evidence="1 2">
    <name type="scientific">Pseudomonas mangrovi</name>
    <dbReference type="NCBI Taxonomy" id="2161748"/>
    <lineage>
        <taxon>Bacteria</taxon>
        <taxon>Pseudomonadati</taxon>
        <taxon>Pseudomonadota</taxon>
        <taxon>Gammaproteobacteria</taxon>
        <taxon>Pseudomonadales</taxon>
        <taxon>Pseudomonadaceae</taxon>
        <taxon>Pseudomonas</taxon>
    </lineage>
</organism>
<dbReference type="OrthoDB" id="8357313at2"/>
<evidence type="ECO:0000313" key="1">
    <source>
        <dbReference type="EMBL" id="PTU73025.1"/>
    </source>
</evidence>
<dbReference type="Pfam" id="PF22000">
    <property type="entry name" value="DUF6929"/>
    <property type="match status" value="1"/>
</dbReference>
<gene>
    <name evidence="1" type="ORF">DBO85_17405</name>
</gene>
<accession>A0A2T5P5Q5</accession>